<dbReference type="GO" id="GO:0005634">
    <property type="term" value="C:nucleus"/>
    <property type="evidence" value="ECO:0007669"/>
    <property type="project" value="UniProtKB-SubCell"/>
</dbReference>
<feature type="binding site" evidence="10">
    <location>
        <position position="482"/>
    </location>
    <ligand>
        <name>Zn(2+)</name>
        <dbReference type="ChEBI" id="CHEBI:29105"/>
        <label>1</label>
    </ligand>
</feature>
<keyword evidence="5" id="KW-0863">Zinc-finger</keyword>
<dbReference type="InterPro" id="IPR011011">
    <property type="entry name" value="Znf_FYVE_PHD"/>
</dbReference>
<evidence type="ECO:0000256" key="5">
    <source>
        <dbReference type="ARBA" id="ARBA00022771"/>
    </source>
</evidence>
<feature type="binding site" evidence="10">
    <location>
        <position position="420"/>
    </location>
    <ligand>
        <name>Zn(2+)</name>
        <dbReference type="ChEBI" id="CHEBI:29105"/>
        <label>1</label>
    </ligand>
</feature>
<proteinExistence type="inferred from homology"/>
<accession>A0A091HLR2</accession>
<dbReference type="GO" id="GO:0033151">
    <property type="term" value="P:V(D)J recombination"/>
    <property type="evidence" value="ECO:0007669"/>
    <property type="project" value="TreeGrafter"/>
</dbReference>
<evidence type="ECO:0000313" key="13">
    <source>
        <dbReference type="EMBL" id="KFO96149.1"/>
    </source>
</evidence>
<dbReference type="Proteomes" id="UP000054308">
    <property type="component" value="Unassembled WGS sequence"/>
</dbReference>
<feature type="binding site" evidence="10">
    <location>
        <position position="447"/>
    </location>
    <ligand>
        <name>Zn(2+)</name>
        <dbReference type="ChEBI" id="CHEBI:29105"/>
        <label>1</label>
    </ligand>
</feature>
<feature type="binding site" evidence="10">
    <location>
        <position position="453"/>
    </location>
    <ligand>
        <name>Zn(2+)</name>
        <dbReference type="ChEBI" id="CHEBI:29105"/>
        <label>1</label>
    </ligand>
</feature>
<organism evidence="13 14">
    <name type="scientific">Calypte anna</name>
    <name type="common">Anna's hummingbird</name>
    <name type="synonym">Archilochus anna</name>
    <dbReference type="NCBI Taxonomy" id="9244"/>
    <lineage>
        <taxon>Eukaryota</taxon>
        <taxon>Metazoa</taxon>
        <taxon>Chordata</taxon>
        <taxon>Craniata</taxon>
        <taxon>Vertebrata</taxon>
        <taxon>Euteleostomi</taxon>
        <taxon>Archelosauria</taxon>
        <taxon>Archosauria</taxon>
        <taxon>Dinosauria</taxon>
        <taxon>Saurischia</taxon>
        <taxon>Theropoda</taxon>
        <taxon>Coelurosauria</taxon>
        <taxon>Aves</taxon>
        <taxon>Neognathae</taxon>
        <taxon>Neoaves</taxon>
        <taxon>Strisores</taxon>
        <taxon>Apodiformes</taxon>
        <taxon>Trochilidae</taxon>
        <taxon>Calypte</taxon>
    </lineage>
</organism>
<feature type="region of interest" description="Disordered" evidence="11">
    <location>
        <begin position="491"/>
        <end position="512"/>
    </location>
</feature>
<feature type="domain" description="Recombination activating protein 2 PHD" evidence="12">
    <location>
        <begin position="415"/>
        <end position="492"/>
    </location>
</feature>
<comment type="subcellular location">
    <subcellularLocation>
        <location evidence="1">Nucleus</location>
    </subcellularLocation>
</comment>
<evidence type="ECO:0000256" key="4">
    <source>
        <dbReference type="ARBA" id="ARBA00022723"/>
    </source>
</evidence>
<keyword evidence="14" id="KW-1185">Reference proteome</keyword>
<evidence type="ECO:0000256" key="3">
    <source>
        <dbReference type="ARBA" id="ARBA00021275"/>
    </source>
</evidence>
<dbReference type="PANTHER" id="PTHR10960:SF0">
    <property type="entry name" value="V(D)J RECOMBINATION-ACTIVATING PROTEIN 2"/>
    <property type="match status" value="1"/>
</dbReference>
<evidence type="ECO:0000256" key="7">
    <source>
        <dbReference type="ARBA" id="ARBA00022853"/>
    </source>
</evidence>
<dbReference type="CDD" id="cd15569">
    <property type="entry name" value="PHD_RAG2"/>
    <property type="match status" value="1"/>
</dbReference>
<dbReference type="AlphaFoldDB" id="A0A091HLR2"/>
<evidence type="ECO:0000259" key="12">
    <source>
        <dbReference type="Pfam" id="PF13341"/>
    </source>
</evidence>
<evidence type="ECO:0000256" key="9">
    <source>
        <dbReference type="ARBA" id="ARBA00023242"/>
    </source>
</evidence>
<keyword evidence="7" id="KW-0156">Chromatin regulator</keyword>
<evidence type="ECO:0000256" key="11">
    <source>
        <dbReference type="SAM" id="MobiDB-lite"/>
    </source>
</evidence>
<keyword evidence="8" id="KW-0233">DNA recombination</keyword>
<dbReference type="Gene3D" id="3.30.160.290">
    <property type="entry name" value="Rag2 PHD finger"/>
    <property type="match status" value="1"/>
</dbReference>
<dbReference type="SUPFAM" id="SSF57903">
    <property type="entry name" value="FYVE/PHD zinc finger"/>
    <property type="match status" value="1"/>
</dbReference>
<name>A0A091HLR2_CALAN</name>
<dbReference type="GO" id="GO:0006325">
    <property type="term" value="P:chromatin organization"/>
    <property type="evidence" value="ECO:0007669"/>
    <property type="project" value="UniProtKB-KW"/>
</dbReference>
<dbReference type="InterPro" id="IPR015915">
    <property type="entry name" value="Kelch-typ_b-propeller"/>
</dbReference>
<evidence type="ECO:0000256" key="8">
    <source>
        <dbReference type="ARBA" id="ARBA00023172"/>
    </source>
</evidence>
<dbReference type="EMBL" id="KL217512">
    <property type="protein sequence ID" value="KFO96149.1"/>
    <property type="molecule type" value="Genomic_DNA"/>
</dbReference>
<reference evidence="13 14" key="1">
    <citation type="submission" date="2014-04" db="EMBL/GenBank/DDBJ databases">
        <title>Genome evolution of avian class.</title>
        <authorList>
            <person name="Zhang G."/>
            <person name="Li C."/>
        </authorList>
    </citation>
    <scope>NUCLEOTIDE SEQUENCE [LARGE SCALE GENOMIC DNA]</scope>
    <source>
        <strain evidence="13">BGI_N300</strain>
    </source>
</reference>
<dbReference type="Pfam" id="PF03089">
    <property type="entry name" value="RAG2"/>
    <property type="match status" value="1"/>
</dbReference>
<dbReference type="GO" id="GO:0097519">
    <property type="term" value="C:DNA recombinase complex"/>
    <property type="evidence" value="ECO:0007669"/>
    <property type="project" value="TreeGrafter"/>
</dbReference>
<evidence type="ECO:0000256" key="6">
    <source>
        <dbReference type="ARBA" id="ARBA00022833"/>
    </source>
</evidence>
<feature type="binding site" evidence="10">
    <location>
        <position position="424"/>
    </location>
    <ligand>
        <name>Zn(2+)</name>
        <dbReference type="ChEBI" id="CHEBI:29105"/>
        <label>1</label>
    </ligand>
</feature>
<dbReference type="InterPro" id="IPR004321">
    <property type="entry name" value="RAG2"/>
</dbReference>
<feature type="compositionally biased region" description="Basic residues" evidence="11">
    <location>
        <begin position="500"/>
        <end position="511"/>
    </location>
</feature>
<feature type="binding site" evidence="10">
    <location>
        <position position="456"/>
    </location>
    <ligand>
        <name>Zn(2+)</name>
        <dbReference type="ChEBI" id="CHEBI:29105"/>
        <label>1</label>
    </ligand>
</feature>
<evidence type="ECO:0000256" key="2">
    <source>
        <dbReference type="ARBA" id="ARBA00008254"/>
    </source>
</evidence>
<evidence type="ECO:0000256" key="1">
    <source>
        <dbReference type="ARBA" id="ARBA00004123"/>
    </source>
</evidence>
<keyword evidence="9" id="KW-0539">Nucleus</keyword>
<dbReference type="GO" id="GO:0043565">
    <property type="term" value="F:sequence-specific DNA binding"/>
    <property type="evidence" value="ECO:0007669"/>
    <property type="project" value="TreeGrafter"/>
</dbReference>
<dbReference type="GO" id="GO:0008270">
    <property type="term" value="F:zinc ion binding"/>
    <property type="evidence" value="ECO:0007669"/>
    <property type="project" value="UniProtKB-KW"/>
</dbReference>
<dbReference type="STRING" id="9244.A0A091HLR2"/>
<dbReference type="Gene3D" id="2.120.10.80">
    <property type="entry name" value="Kelch-type beta propeller"/>
    <property type="match status" value="1"/>
</dbReference>
<feature type="binding site" evidence="10">
    <location>
        <position position="459"/>
    </location>
    <ligand>
        <name>Zn(2+)</name>
        <dbReference type="ChEBI" id="CHEBI:29105"/>
        <label>1</label>
    </ligand>
</feature>
<dbReference type="FunFam" id="2.120.10.80:FF:000047">
    <property type="entry name" value="V(D)J recombination-activating protein 2"/>
    <property type="match status" value="1"/>
</dbReference>
<sequence>MSLQVIPTVSNAALLQPGFSLLNFGGHVVFFGQKGWPKRSCPTGVFLLDINQNELKMKPAFFSKDSCYLPPLRYPALGVLRASVGTDEHQYVIHGGKTPNNDLSDKVYLMSLVSRNSKKTTFQCTEKELCGDVPEARYGHTINVVHSQGKSMAVIFGGRSYVPLAQRTTEKWNSIVDCLPSVFLIDFEFGCCTSYRLPELQEGLAFHVSIAKNDSVYILGGHSLQNNTRSPSLYKLKVDLPLGSPSVTCTILPGGISVSSAIVTQTKDSEFVLVGGYQSDTQKRLVCNTILLGDNKIEILEREGPDWTAAIKHCRTWFGCDMGKGSVLLGIPGANKQFISDANYFYILRCKGAEEEKEEELRVPICSQTSTENPEDSSAFEDSEEFCLSAEANSFDAGDTDTYNEDDEDDESDTGYWITCSAGCSVDINTWVPFYSTELNKPAMILCSSGTAHWVHAQCMDLSERMLLQLSGANVKYFCKEHVALHRGLQTPQRGLQLKKQPRKPPRKKSALKLATPGKKSFLRRLFE</sequence>
<dbReference type="Pfam" id="PF13341">
    <property type="entry name" value="RAG2_PHD"/>
    <property type="match status" value="1"/>
</dbReference>
<evidence type="ECO:0000313" key="14">
    <source>
        <dbReference type="Proteomes" id="UP000054308"/>
    </source>
</evidence>
<keyword evidence="4 10" id="KW-0479">Metal-binding</keyword>
<protein>
    <recommendedName>
        <fullName evidence="3">V(D)J recombination-activating protein 2</fullName>
    </recommendedName>
</protein>
<gene>
    <name evidence="13" type="ORF">N300_01946</name>
</gene>
<dbReference type="InterPro" id="IPR011043">
    <property type="entry name" value="Gal_Oxase/kelch_b-propeller"/>
</dbReference>
<dbReference type="SUPFAM" id="SSF50965">
    <property type="entry name" value="Galactose oxidase, central domain"/>
    <property type="match status" value="1"/>
</dbReference>
<comment type="similarity">
    <text evidence="2">Belongs to the RAG2 family.</text>
</comment>
<dbReference type="InterPro" id="IPR025162">
    <property type="entry name" value="RAG2_PHD"/>
</dbReference>
<feature type="binding site" evidence="10">
    <location>
        <position position="479"/>
    </location>
    <ligand>
        <name>Zn(2+)</name>
        <dbReference type="ChEBI" id="CHEBI:29105"/>
        <label>1</label>
    </ligand>
</feature>
<keyword evidence="6 10" id="KW-0862">Zinc</keyword>
<dbReference type="PANTHER" id="PTHR10960">
    <property type="entry name" value="V D J RECOMBINATION-ACTIVATING PROTEIN 2"/>
    <property type="match status" value="1"/>
</dbReference>
<evidence type="ECO:0000256" key="10">
    <source>
        <dbReference type="PIRSR" id="PIRSR604321-1"/>
    </source>
</evidence>